<gene>
    <name evidence="2" type="ORF">GCM10010346_63720</name>
</gene>
<evidence type="ECO:0000313" key="3">
    <source>
        <dbReference type="Proteomes" id="UP000599437"/>
    </source>
</evidence>
<dbReference type="Proteomes" id="UP000599437">
    <property type="component" value="Unassembled WGS sequence"/>
</dbReference>
<evidence type="ECO:0000256" key="1">
    <source>
        <dbReference type="SAM" id="MobiDB-lite"/>
    </source>
</evidence>
<dbReference type="RefSeq" id="WP_189716462.1">
    <property type="nucleotide sequence ID" value="NZ_BMVO01000041.1"/>
</dbReference>
<comment type="caution">
    <text evidence="2">The sequence shown here is derived from an EMBL/GenBank/DDBJ whole genome shotgun (WGS) entry which is preliminary data.</text>
</comment>
<organism evidence="2 3">
    <name type="scientific">Streptomyces chryseus</name>
    <dbReference type="NCBI Taxonomy" id="68186"/>
    <lineage>
        <taxon>Bacteria</taxon>
        <taxon>Bacillati</taxon>
        <taxon>Actinomycetota</taxon>
        <taxon>Actinomycetes</taxon>
        <taxon>Kitasatosporales</taxon>
        <taxon>Streptomycetaceae</taxon>
        <taxon>Streptomyces</taxon>
    </lineage>
</organism>
<name>A0ABQ3EDS4_9ACTN</name>
<feature type="compositionally biased region" description="Low complexity" evidence="1">
    <location>
        <begin position="1"/>
        <end position="33"/>
    </location>
</feature>
<sequence>MVDQAGGVSDDGDAAGVVQQGGEDGVDGAAGAGEEAEEIDGDSEAVVLPYDAQGVDDPRFLY</sequence>
<dbReference type="EMBL" id="BMVO01000041">
    <property type="protein sequence ID" value="GHB31578.1"/>
    <property type="molecule type" value="Genomic_DNA"/>
</dbReference>
<accession>A0ABQ3EDS4</accession>
<proteinExistence type="predicted"/>
<keyword evidence="3" id="KW-1185">Reference proteome</keyword>
<reference evidence="3" key="1">
    <citation type="journal article" date="2019" name="Int. J. Syst. Evol. Microbiol.">
        <title>The Global Catalogue of Microorganisms (GCM) 10K type strain sequencing project: providing services to taxonomists for standard genome sequencing and annotation.</title>
        <authorList>
            <consortium name="The Broad Institute Genomics Platform"/>
            <consortium name="The Broad Institute Genome Sequencing Center for Infectious Disease"/>
            <person name="Wu L."/>
            <person name="Ma J."/>
        </authorList>
    </citation>
    <scope>NUCLEOTIDE SEQUENCE [LARGE SCALE GENOMIC DNA]</scope>
    <source>
        <strain evidence="3">JCM 4737</strain>
    </source>
</reference>
<evidence type="ECO:0000313" key="2">
    <source>
        <dbReference type="EMBL" id="GHB31578.1"/>
    </source>
</evidence>
<feature type="region of interest" description="Disordered" evidence="1">
    <location>
        <begin position="1"/>
        <end position="62"/>
    </location>
</feature>
<protein>
    <submittedName>
        <fullName evidence="2">Uncharacterized protein</fullName>
    </submittedName>
</protein>
<feature type="compositionally biased region" description="Acidic residues" evidence="1">
    <location>
        <begin position="34"/>
        <end position="43"/>
    </location>
</feature>